<comment type="caution">
    <text evidence="8">The sequence shown here is derived from an EMBL/GenBank/DDBJ whole genome shotgun (WGS) entry which is preliminary data.</text>
</comment>
<dbReference type="InterPro" id="IPR032689">
    <property type="entry name" value="TraG-D_C"/>
</dbReference>
<dbReference type="EMBL" id="JANEYT010000018">
    <property type="protein sequence ID" value="MCQ1058404.1"/>
    <property type="molecule type" value="Genomic_DNA"/>
</dbReference>
<dbReference type="InterPro" id="IPR022458">
    <property type="entry name" value="Conjugative_coupling_TraG/TraD"/>
</dbReference>
<protein>
    <submittedName>
        <fullName evidence="8">Conjugative transfer system coupling protein TraD</fullName>
    </submittedName>
</protein>
<keyword evidence="3 6" id="KW-0812">Transmembrane</keyword>
<dbReference type="PANTHER" id="PTHR37937">
    <property type="entry name" value="CONJUGATIVE TRANSFER: DNA TRANSPORT"/>
    <property type="match status" value="1"/>
</dbReference>
<gene>
    <name evidence="8" type="primary">traD</name>
    <name evidence="8" type="ORF">NHN17_10070</name>
</gene>
<comment type="subcellular location">
    <subcellularLocation>
        <location evidence="1">Cell membrane</location>
        <topology evidence="1">Multi-pass membrane protein</topology>
    </subcellularLocation>
</comment>
<keyword evidence="5 6" id="KW-0472">Membrane</keyword>
<sequence>MRDNDNTSDLLRPEFEFQIAIGYYVAAGVTMFFGGFNFESWSVSLVIGCGLIAMGTKWLLVALPRIKQKRKLILNYLYKRDVKEIRKEVAKNPNQVFIGKGFEWGKEHGELYHRISSMSSDLDGLKLPKLFEIQSRKAIETTKRLGGKTWLHGLGKEKPIYQLPDNFAGHTFICGLPGTGKTSLLNLLSTTTLNRGSFNLIIDPKGDANWEKRMRSECKTLGVPFHFFSTSHPSKSCLIDPLRDFERSTDIASRICDVADSGNNSGTDPYIQFTWKCINQVVQALHYCGKSPQLKSISYYLRFAKEELATMALETFYVELFGGEEHFLAKRHTMRVDGGKPGDLAGMIDYYSNTEKVDPDNRHIAVDGIISFVTHDRAHMSKMLSSTEPLFDQLTSKPLDKLLSPNIDEVIAKNDGSYILNLEEMLASGGCLYISLNSLADNKIAGAIGKLILSALCSAAARRYAHAEGKGREVSVFVDESHSALNENLVTLLAVGRGASFSVYLSTQTIPDLEAKSDAATANRILGLCSNMFALRVSDSITQTWVSENFGTADMDSVSYMRNNRTGASDDMVDEHAAGFAETMSKTERPLFPPSALGNMPNLQYVARMQSGVKIKGRIPLLTE</sequence>
<evidence type="ECO:0000313" key="9">
    <source>
        <dbReference type="Proteomes" id="UP001524460"/>
    </source>
</evidence>
<organism evidence="8 9">
    <name type="scientific">Photobacterium pectinilyticum</name>
    <dbReference type="NCBI Taxonomy" id="2906793"/>
    <lineage>
        <taxon>Bacteria</taxon>
        <taxon>Pseudomonadati</taxon>
        <taxon>Pseudomonadota</taxon>
        <taxon>Gammaproteobacteria</taxon>
        <taxon>Vibrionales</taxon>
        <taxon>Vibrionaceae</taxon>
        <taxon>Photobacterium</taxon>
    </lineage>
</organism>
<feature type="domain" description="TraD/TraG TraM recognition site" evidence="7">
    <location>
        <begin position="474"/>
        <end position="601"/>
    </location>
</feature>
<dbReference type="InterPro" id="IPR027417">
    <property type="entry name" value="P-loop_NTPase"/>
</dbReference>
<evidence type="ECO:0000256" key="2">
    <source>
        <dbReference type="ARBA" id="ARBA00022475"/>
    </source>
</evidence>
<dbReference type="CDD" id="cd01127">
    <property type="entry name" value="TrwB_TraG_TraD_VirD4"/>
    <property type="match status" value="1"/>
</dbReference>
<dbReference type="Gene3D" id="3.40.50.300">
    <property type="entry name" value="P-loop containing nucleotide triphosphate hydrolases"/>
    <property type="match status" value="2"/>
</dbReference>
<evidence type="ECO:0000256" key="3">
    <source>
        <dbReference type="ARBA" id="ARBA00022692"/>
    </source>
</evidence>
<dbReference type="RefSeq" id="WP_255042286.1">
    <property type="nucleotide sequence ID" value="NZ_JANEYT010000018.1"/>
</dbReference>
<keyword evidence="4 6" id="KW-1133">Transmembrane helix</keyword>
<keyword evidence="9" id="KW-1185">Reference proteome</keyword>
<reference evidence="8 9" key="1">
    <citation type="submission" date="2022-07" db="EMBL/GenBank/DDBJ databases">
        <title>Photobacterium pectinilyticum sp. nov., a marine bacterium isolated from surface seawater of Qingdao offshore.</title>
        <authorList>
            <person name="Wang X."/>
        </authorList>
    </citation>
    <scope>NUCLEOTIDE SEQUENCE [LARGE SCALE GENOMIC DNA]</scope>
    <source>
        <strain evidence="8 9">ZSDE20</strain>
    </source>
</reference>
<dbReference type="Pfam" id="PF12696">
    <property type="entry name" value="TraG-D_C"/>
    <property type="match status" value="1"/>
</dbReference>
<dbReference type="PANTHER" id="PTHR37937:SF1">
    <property type="entry name" value="CONJUGATIVE TRANSFER: DNA TRANSPORT"/>
    <property type="match status" value="1"/>
</dbReference>
<accession>A0ABT1N589</accession>
<evidence type="ECO:0000256" key="6">
    <source>
        <dbReference type="SAM" id="Phobius"/>
    </source>
</evidence>
<dbReference type="Proteomes" id="UP001524460">
    <property type="component" value="Unassembled WGS sequence"/>
</dbReference>
<dbReference type="InterPro" id="IPR051539">
    <property type="entry name" value="T4SS-coupling_protein"/>
</dbReference>
<feature type="transmembrane region" description="Helical" evidence="6">
    <location>
        <begin position="44"/>
        <end position="63"/>
    </location>
</feature>
<evidence type="ECO:0000259" key="7">
    <source>
        <dbReference type="Pfam" id="PF12696"/>
    </source>
</evidence>
<dbReference type="NCBIfam" id="TIGR03743">
    <property type="entry name" value="SXT_TraD"/>
    <property type="match status" value="1"/>
</dbReference>
<evidence type="ECO:0000256" key="4">
    <source>
        <dbReference type="ARBA" id="ARBA00022989"/>
    </source>
</evidence>
<dbReference type="SUPFAM" id="SSF52540">
    <property type="entry name" value="P-loop containing nucleoside triphosphate hydrolases"/>
    <property type="match status" value="1"/>
</dbReference>
<evidence type="ECO:0000256" key="1">
    <source>
        <dbReference type="ARBA" id="ARBA00004651"/>
    </source>
</evidence>
<evidence type="ECO:0000313" key="8">
    <source>
        <dbReference type="EMBL" id="MCQ1058404.1"/>
    </source>
</evidence>
<name>A0ABT1N589_9GAMM</name>
<feature type="transmembrane region" description="Helical" evidence="6">
    <location>
        <begin position="21"/>
        <end position="38"/>
    </location>
</feature>
<proteinExistence type="predicted"/>
<evidence type="ECO:0000256" key="5">
    <source>
        <dbReference type="ARBA" id="ARBA00023136"/>
    </source>
</evidence>
<keyword evidence="2" id="KW-1003">Cell membrane</keyword>